<dbReference type="Proteomes" id="UP000218831">
    <property type="component" value="Unassembled WGS sequence"/>
</dbReference>
<sequence length="77" mass="8821">MGATTANKKELINWIIQLEDQAMIENVSMLKEGSEGKDWWNEISEVEKAGIKRGMDDVENGRTLSNEEFIKKHADRL</sequence>
<organism evidence="1 2">
    <name type="scientific">Fodinibius salipaludis</name>
    <dbReference type="NCBI Taxonomy" id="2032627"/>
    <lineage>
        <taxon>Bacteria</taxon>
        <taxon>Pseudomonadati</taxon>
        <taxon>Balneolota</taxon>
        <taxon>Balneolia</taxon>
        <taxon>Balneolales</taxon>
        <taxon>Balneolaceae</taxon>
        <taxon>Fodinibius</taxon>
    </lineage>
</organism>
<name>A0A2A2G9Q6_9BACT</name>
<accession>A0A2A2G9Q6</accession>
<comment type="caution">
    <text evidence="1">The sequence shown here is derived from an EMBL/GenBank/DDBJ whole genome shotgun (WGS) entry which is preliminary data.</text>
</comment>
<protein>
    <submittedName>
        <fullName evidence="1">Uncharacterized protein</fullName>
    </submittedName>
</protein>
<evidence type="ECO:0000313" key="2">
    <source>
        <dbReference type="Proteomes" id="UP000218831"/>
    </source>
</evidence>
<gene>
    <name evidence="1" type="ORF">CK503_10305</name>
</gene>
<dbReference type="EMBL" id="NSKE01000007">
    <property type="protein sequence ID" value="PAU93542.1"/>
    <property type="molecule type" value="Genomic_DNA"/>
</dbReference>
<evidence type="ECO:0000313" key="1">
    <source>
        <dbReference type="EMBL" id="PAU93542.1"/>
    </source>
</evidence>
<proteinExistence type="predicted"/>
<keyword evidence="2" id="KW-1185">Reference proteome</keyword>
<dbReference type="RefSeq" id="WP_095606733.1">
    <property type="nucleotide sequence ID" value="NZ_NSKE01000007.1"/>
</dbReference>
<reference evidence="1 2" key="1">
    <citation type="submission" date="2017-08" db="EMBL/GenBank/DDBJ databases">
        <title>Aliifodinibius alkalisoli sp. nov., isolated from saline alkaline soil.</title>
        <authorList>
            <person name="Liu D."/>
            <person name="Zhang G."/>
        </authorList>
    </citation>
    <scope>NUCLEOTIDE SEQUENCE [LARGE SCALE GENOMIC DNA]</scope>
    <source>
        <strain evidence="1 2">WN023</strain>
    </source>
</reference>
<dbReference type="OrthoDB" id="770454at2"/>
<dbReference type="AlphaFoldDB" id="A0A2A2G9Q6"/>